<keyword evidence="2" id="KW-1185">Reference proteome</keyword>
<dbReference type="RefSeq" id="WP_093690871.1">
    <property type="nucleotide sequence ID" value="NZ_FNBU01000018.1"/>
</dbReference>
<dbReference type="AlphaFoldDB" id="A0A1G7MM59"/>
<evidence type="ECO:0008006" key="3">
    <source>
        <dbReference type="Google" id="ProtNLM"/>
    </source>
</evidence>
<dbReference type="Pfam" id="PF11553">
    <property type="entry name" value="DUF3231"/>
    <property type="match status" value="1"/>
</dbReference>
<dbReference type="InterPro" id="IPR021617">
    <property type="entry name" value="DUF3231"/>
</dbReference>
<reference evidence="2" key="1">
    <citation type="submission" date="2016-10" db="EMBL/GenBank/DDBJ databases">
        <authorList>
            <person name="Varghese N."/>
            <person name="Submissions S."/>
        </authorList>
    </citation>
    <scope>NUCLEOTIDE SEQUENCE [LARGE SCALE GENOMIC DNA]</scope>
    <source>
        <strain evidence="2">DSM 23256</strain>
    </source>
</reference>
<dbReference type="Gene3D" id="1.20.1260.10">
    <property type="match status" value="1"/>
</dbReference>
<dbReference type="InterPro" id="IPR012347">
    <property type="entry name" value="Ferritin-like"/>
</dbReference>
<name>A0A1G7MM59_9FIRM</name>
<dbReference type="OrthoDB" id="1680711at2"/>
<proteinExistence type="predicted"/>
<sequence length="178" mass="20015">MTIMDKINSVTRAAAQVMLDKEAVNYLEAGSMYGIIAQGRYNMAVLSVLYNHAQDSELKELIKEAIEDLTKLTIERCEALMKAGDAEIPVFDWTERKLHDHLDIPADARLTDAEIAATIGTLAKGAQMACLSALHQSYQLEIGTMFRERLDAGLDWNYRLLQLMLKRGWLPHLAKVTH</sequence>
<dbReference type="Proteomes" id="UP000243333">
    <property type="component" value="Unassembled WGS sequence"/>
</dbReference>
<organism evidence="1 2">
    <name type="scientific">Sporolituus thermophilus DSM 23256</name>
    <dbReference type="NCBI Taxonomy" id="1123285"/>
    <lineage>
        <taxon>Bacteria</taxon>
        <taxon>Bacillati</taxon>
        <taxon>Bacillota</taxon>
        <taxon>Negativicutes</taxon>
        <taxon>Selenomonadales</taxon>
        <taxon>Sporomusaceae</taxon>
        <taxon>Sporolituus</taxon>
    </lineage>
</organism>
<evidence type="ECO:0000313" key="1">
    <source>
        <dbReference type="EMBL" id="SDF62793.1"/>
    </source>
</evidence>
<protein>
    <recommendedName>
        <fullName evidence="3">DUF3231 family protein</fullName>
    </recommendedName>
</protein>
<evidence type="ECO:0000313" key="2">
    <source>
        <dbReference type="Proteomes" id="UP000243333"/>
    </source>
</evidence>
<dbReference type="EMBL" id="FNBU01000018">
    <property type="protein sequence ID" value="SDF62793.1"/>
    <property type="molecule type" value="Genomic_DNA"/>
</dbReference>
<gene>
    <name evidence="1" type="ORF">SAMN05660235_02225</name>
</gene>
<accession>A0A1G7MM59</accession>
<dbReference type="STRING" id="1123285.SAMN05660235_02225"/>